<reference evidence="1 2" key="1">
    <citation type="submission" date="2019-11" db="EMBL/GenBank/DDBJ databases">
        <title>Whole genome sequence of Oryza granulata.</title>
        <authorList>
            <person name="Li W."/>
        </authorList>
    </citation>
    <scope>NUCLEOTIDE SEQUENCE [LARGE SCALE GENOMIC DNA]</scope>
    <source>
        <strain evidence="2">cv. Menghai</strain>
        <tissue evidence="1">Leaf</tissue>
    </source>
</reference>
<sequence>MENGEAVQPWRIVRFHEVGMDHIYRRCWIVRVRVLKKGHLSENVFGNLQIRLILAGELNLYMSMACADVIGVVVHVGDIEFR</sequence>
<dbReference type="EMBL" id="SPHZ02000006">
    <property type="protein sequence ID" value="KAF0911742.1"/>
    <property type="molecule type" value="Genomic_DNA"/>
</dbReference>
<dbReference type="Proteomes" id="UP000479710">
    <property type="component" value="Unassembled WGS sequence"/>
</dbReference>
<protein>
    <submittedName>
        <fullName evidence="1">Uncharacterized protein</fullName>
    </submittedName>
</protein>
<organism evidence="1 2">
    <name type="scientific">Oryza meyeriana var. granulata</name>
    <dbReference type="NCBI Taxonomy" id="110450"/>
    <lineage>
        <taxon>Eukaryota</taxon>
        <taxon>Viridiplantae</taxon>
        <taxon>Streptophyta</taxon>
        <taxon>Embryophyta</taxon>
        <taxon>Tracheophyta</taxon>
        <taxon>Spermatophyta</taxon>
        <taxon>Magnoliopsida</taxon>
        <taxon>Liliopsida</taxon>
        <taxon>Poales</taxon>
        <taxon>Poaceae</taxon>
        <taxon>BOP clade</taxon>
        <taxon>Oryzoideae</taxon>
        <taxon>Oryzeae</taxon>
        <taxon>Oryzinae</taxon>
        <taxon>Oryza</taxon>
        <taxon>Oryza meyeriana</taxon>
    </lineage>
</organism>
<evidence type="ECO:0000313" key="2">
    <source>
        <dbReference type="Proteomes" id="UP000479710"/>
    </source>
</evidence>
<comment type="caution">
    <text evidence="1">The sequence shown here is derived from an EMBL/GenBank/DDBJ whole genome shotgun (WGS) entry which is preliminary data.</text>
</comment>
<accession>A0A6G1DHR1</accession>
<keyword evidence="2" id="KW-1185">Reference proteome</keyword>
<evidence type="ECO:0000313" key="1">
    <source>
        <dbReference type="EMBL" id="KAF0911742.1"/>
    </source>
</evidence>
<dbReference type="AlphaFoldDB" id="A0A6G1DHR1"/>
<gene>
    <name evidence="1" type="ORF">E2562_011738</name>
</gene>
<name>A0A6G1DHR1_9ORYZ</name>
<proteinExistence type="predicted"/>